<dbReference type="PANTHER" id="PTHR30121">
    <property type="entry name" value="UNCHARACTERIZED PROTEIN YJGR-RELATED"/>
    <property type="match status" value="1"/>
</dbReference>
<accession>K6VB73</accession>
<feature type="region of interest" description="Disordered" evidence="1">
    <location>
        <begin position="568"/>
        <end position="590"/>
    </location>
</feature>
<dbReference type="PANTHER" id="PTHR30121:SF6">
    <property type="entry name" value="SLR6007 PROTEIN"/>
    <property type="match status" value="1"/>
</dbReference>
<dbReference type="InterPro" id="IPR027417">
    <property type="entry name" value="P-loop_NTPase"/>
</dbReference>
<reference evidence="2 3" key="1">
    <citation type="submission" date="2012-08" db="EMBL/GenBank/DDBJ databases">
        <title>Whole genome shotgun sequence of Gordonia rhizosphera NBRC 16068.</title>
        <authorList>
            <person name="Takarada H."/>
            <person name="Isaki S."/>
            <person name="Hosoyama A."/>
            <person name="Tsuchikane K."/>
            <person name="Katsumata H."/>
            <person name="Baba S."/>
            <person name="Ohji S."/>
            <person name="Yamazaki S."/>
            <person name="Fujita N."/>
        </authorList>
    </citation>
    <scope>NUCLEOTIDE SEQUENCE [LARGE SCALE GENOMIC DNA]</scope>
    <source>
        <strain evidence="2 3">NBRC 16068</strain>
    </source>
</reference>
<dbReference type="OrthoDB" id="9804380at2"/>
<dbReference type="AlphaFoldDB" id="K6VB73"/>
<dbReference type="Gene3D" id="1.10.8.730">
    <property type="match status" value="1"/>
</dbReference>
<dbReference type="SUPFAM" id="SSF52540">
    <property type="entry name" value="P-loop containing nucleoside triphosphate hydrolases"/>
    <property type="match status" value="1"/>
</dbReference>
<dbReference type="InterPro" id="IPR051162">
    <property type="entry name" value="T4SS_component"/>
</dbReference>
<name>K6VB73_9ACTN</name>
<evidence type="ECO:0000313" key="3">
    <source>
        <dbReference type="Proteomes" id="UP000008363"/>
    </source>
</evidence>
<gene>
    <name evidence="2" type="ORF">GORHZ_222_00180</name>
</gene>
<dbReference type="RefSeq" id="WP_006338706.1">
    <property type="nucleotide sequence ID" value="NZ_BAHC01000222.1"/>
</dbReference>
<dbReference type="EMBL" id="BAHC01000222">
    <property type="protein sequence ID" value="GAB93463.1"/>
    <property type="molecule type" value="Genomic_DNA"/>
</dbReference>
<dbReference type="eggNOG" id="COG0433">
    <property type="taxonomic scope" value="Bacteria"/>
</dbReference>
<keyword evidence="3" id="KW-1185">Reference proteome</keyword>
<comment type="caution">
    <text evidence="2">The sequence shown here is derived from an EMBL/GenBank/DDBJ whole genome shotgun (WGS) entry which is preliminary data.</text>
</comment>
<proteinExistence type="predicted"/>
<protein>
    <recommendedName>
        <fullName evidence="4">ATP/GTP-binding protein</fullName>
    </recommendedName>
</protein>
<evidence type="ECO:0000256" key="1">
    <source>
        <dbReference type="SAM" id="MobiDB-lite"/>
    </source>
</evidence>
<evidence type="ECO:0000313" key="2">
    <source>
        <dbReference type="EMBL" id="GAB93463.1"/>
    </source>
</evidence>
<organism evidence="2 3">
    <name type="scientific">Gordonia rhizosphera NBRC 16068</name>
    <dbReference type="NCBI Taxonomy" id="1108045"/>
    <lineage>
        <taxon>Bacteria</taxon>
        <taxon>Bacillati</taxon>
        <taxon>Actinomycetota</taxon>
        <taxon>Actinomycetes</taxon>
        <taxon>Mycobacteriales</taxon>
        <taxon>Gordoniaceae</taxon>
        <taxon>Gordonia</taxon>
    </lineage>
</organism>
<dbReference type="STRING" id="1108045.GORHZ_222_00180"/>
<feature type="compositionally biased region" description="Polar residues" evidence="1">
    <location>
        <begin position="572"/>
        <end position="590"/>
    </location>
</feature>
<sequence>MSAPTGTTSDRVEETTDLTVTDTADQRFVRVAGVRLRTQAGMARLREQMALPGRKGTRAHREMRREQHRREIAIDRLIESEGWDKPLPARTVRGFGGPGGGRMASVARLPEWRATTTQTAGLSPYCIGAAAPMLGTPVGAHLFTGEDVGFDPLAWMNAGMITAPILFVLALNGFGKSSLVRRIATGTIAAGHTVLFMGDVKPDYVGLTRAVGGQVIDAGPGASTINPLAVGALGSIIPTLIDAGREDLARYVRDQVHSRQVQAVTALIQLGRGSVVADFEETLISAILLHLYRPTGQGGGGFTHHHPPLLCDMYGALDESPPDLWAAAGADDRDQFRDITRRLRQALKAIVDGPLGEVFNHQSTVPIDVDAPAVCVDVSKIPDGQSKLKAAILLTCWSDGFGAVEAAHTLADAGLSAPRQFLVVMDELWQVLAEPGMVDKVNALTRLNRQIGTALILITHTIKDLASFESQADVHKALGFIERARAKIIGPVGPDELERLSGVMSFTGTEKRLITSWSTTPPPTAATIKKITSGQRQSPPGTGCFLLKVGEDDRPGIPFRLTFTPAEASSGVHDTNQRFSLRTATGQAQR</sequence>
<dbReference type="Gene3D" id="3.40.50.300">
    <property type="entry name" value="P-loop containing nucleotide triphosphate hydrolases"/>
    <property type="match status" value="1"/>
</dbReference>
<evidence type="ECO:0008006" key="4">
    <source>
        <dbReference type="Google" id="ProtNLM"/>
    </source>
</evidence>
<dbReference type="Proteomes" id="UP000008363">
    <property type="component" value="Unassembled WGS sequence"/>
</dbReference>